<evidence type="ECO:0000313" key="2">
    <source>
        <dbReference type="EMBL" id="MBF9127915.1"/>
    </source>
</evidence>
<dbReference type="InterPro" id="IPR029058">
    <property type="entry name" value="AB_hydrolase_fold"/>
</dbReference>
<reference evidence="2 3" key="1">
    <citation type="submission" date="2020-11" db="EMBL/GenBank/DDBJ databases">
        <title>A novel isolate from a Black sea contaminated sediment with potential to produce alkanes: Plantactinospora alkalitolerans sp. nov.</title>
        <authorList>
            <person name="Carro L."/>
            <person name="Veyisoglu A."/>
            <person name="Guven K."/>
            <person name="Schumann P."/>
            <person name="Klenk H.-P."/>
            <person name="Sahin N."/>
        </authorList>
    </citation>
    <scope>NUCLEOTIDE SEQUENCE [LARGE SCALE GENOMIC DNA]</scope>
    <source>
        <strain evidence="2 3">S1510</strain>
    </source>
</reference>
<evidence type="ECO:0000259" key="1">
    <source>
        <dbReference type="Pfam" id="PF12697"/>
    </source>
</evidence>
<dbReference type="Proteomes" id="UP000638560">
    <property type="component" value="Unassembled WGS sequence"/>
</dbReference>
<proteinExistence type="predicted"/>
<accession>A0ABS0GP09</accession>
<dbReference type="Gene3D" id="3.40.50.1820">
    <property type="entry name" value="alpha/beta hydrolase"/>
    <property type="match status" value="1"/>
</dbReference>
<gene>
    <name evidence="2" type="ORF">I0C86_02710</name>
</gene>
<dbReference type="PANTHER" id="PTHR43798">
    <property type="entry name" value="MONOACYLGLYCEROL LIPASE"/>
    <property type="match status" value="1"/>
</dbReference>
<dbReference type="Pfam" id="PF12697">
    <property type="entry name" value="Abhydrolase_6"/>
    <property type="match status" value="1"/>
</dbReference>
<dbReference type="RefSeq" id="WP_196199582.1">
    <property type="nucleotide sequence ID" value="NZ_JADPUN010000047.1"/>
</dbReference>
<keyword evidence="3" id="KW-1185">Reference proteome</keyword>
<protein>
    <submittedName>
        <fullName evidence="2">Alpha/beta hydrolase</fullName>
    </submittedName>
</protein>
<evidence type="ECO:0000313" key="3">
    <source>
        <dbReference type="Proteomes" id="UP000638560"/>
    </source>
</evidence>
<comment type="caution">
    <text evidence="2">The sequence shown here is derived from an EMBL/GenBank/DDBJ whole genome shotgun (WGS) entry which is preliminary data.</text>
</comment>
<dbReference type="PRINTS" id="PR00111">
    <property type="entry name" value="ABHYDROLASE"/>
</dbReference>
<feature type="domain" description="AB hydrolase-1" evidence="1">
    <location>
        <begin position="49"/>
        <end position="305"/>
    </location>
</feature>
<dbReference type="SUPFAM" id="SSF53474">
    <property type="entry name" value="alpha/beta-Hydrolases"/>
    <property type="match status" value="1"/>
</dbReference>
<dbReference type="InterPro" id="IPR050266">
    <property type="entry name" value="AB_hydrolase_sf"/>
</dbReference>
<dbReference type="EMBL" id="JADPUN010000047">
    <property type="protein sequence ID" value="MBF9127915.1"/>
    <property type="molecule type" value="Genomic_DNA"/>
</dbReference>
<organism evidence="2 3">
    <name type="scientific">Plantactinospora alkalitolerans</name>
    <dbReference type="NCBI Taxonomy" id="2789879"/>
    <lineage>
        <taxon>Bacteria</taxon>
        <taxon>Bacillati</taxon>
        <taxon>Actinomycetota</taxon>
        <taxon>Actinomycetes</taxon>
        <taxon>Micromonosporales</taxon>
        <taxon>Micromonosporaceae</taxon>
        <taxon>Plantactinospora</taxon>
    </lineage>
</organism>
<name>A0ABS0GP09_9ACTN</name>
<dbReference type="InterPro" id="IPR000073">
    <property type="entry name" value="AB_hydrolase_1"/>
</dbReference>
<sequence>MKRALLEADESIARDEMPPPWPGRAVRIDGSVTYVRDTPATRPGAEPALYVHGLGGSAQNWTDLAGLLADRLDGQSIDLPGFGRSDPGRRYTIPALADRVIRYIEHSGRGPVHLFGNSLGGAVSVRVAGLRPDLVRTLTLISPAMPFLDPRRSLQGRMVPLLAVPGAERFASRWLTQLPPEEMARQVMEACVADTRRICDQRRQEAIDEIRIRYTAEHYASAYLRTLRGLVGSFVRAYLPGAGSLWRIAGLITAPTLVIGGTQDRLVDVRVPAQVARLIPDSRLLVLDGVGHVPQMEVPRTVARAAAALLAETAPVLAEPAPLPAAGPVPAAAPVPVAGGPVPAAG</sequence>
<keyword evidence="2" id="KW-0378">Hydrolase</keyword>
<dbReference type="PANTHER" id="PTHR43798:SF33">
    <property type="entry name" value="HYDROLASE, PUTATIVE (AFU_ORTHOLOGUE AFUA_2G14860)-RELATED"/>
    <property type="match status" value="1"/>
</dbReference>
<dbReference type="GO" id="GO:0016787">
    <property type="term" value="F:hydrolase activity"/>
    <property type="evidence" value="ECO:0007669"/>
    <property type="project" value="UniProtKB-KW"/>
</dbReference>